<feature type="compositionally biased region" description="Basic and acidic residues" evidence="5">
    <location>
        <begin position="292"/>
        <end position="308"/>
    </location>
</feature>
<dbReference type="GO" id="GO:0032040">
    <property type="term" value="C:small-subunit processome"/>
    <property type="evidence" value="ECO:0007669"/>
    <property type="project" value="InterPro"/>
</dbReference>
<dbReference type="Proteomes" id="UP001177023">
    <property type="component" value="Unassembled WGS sequence"/>
</dbReference>
<organism evidence="6 7">
    <name type="scientific">Mesorhabditis spiculigera</name>
    <dbReference type="NCBI Taxonomy" id="96644"/>
    <lineage>
        <taxon>Eukaryota</taxon>
        <taxon>Metazoa</taxon>
        <taxon>Ecdysozoa</taxon>
        <taxon>Nematoda</taxon>
        <taxon>Chromadorea</taxon>
        <taxon>Rhabditida</taxon>
        <taxon>Rhabditina</taxon>
        <taxon>Rhabditomorpha</taxon>
        <taxon>Rhabditoidea</taxon>
        <taxon>Rhabditidae</taxon>
        <taxon>Mesorhabditinae</taxon>
        <taxon>Mesorhabditis</taxon>
    </lineage>
</organism>
<gene>
    <name evidence="6" type="ORF">MSPICULIGERA_LOCUS12631</name>
</gene>
<dbReference type="Pfam" id="PF04615">
    <property type="entry name" value="Utp14"/>
    <property type="match status" value="1"/>
</dbReference>
<evidence type="ECO:0000313" key="6">
    <source>
        <dbReference type="EMBL" id="CAJ0574292.1"/>
    </source>
</evidence>
<dbReference type="AlphaFoldDB" id="A0AA36G675"/>
<evidence type="ECO:0000256" key="1">
    <source>
        <dbReference type="ARBA" id="ARBA00004604"/>
    </source>
</evidence>
<feature type="compositionally biased region" description="Basic and acidic residues" evidence="5">
    <location>
        <begin position="332"/>
        <end position="344"/>
    </location>
</feature>
<evidence type="ECO:0000256" key="5">
    <source>
        <dbReference type="SAM" id="MobiDB-lite"/>
    </source>
</evidence>
<feature type="region of interest" description="Disordered" evidence="5">
    <location>
        <begin position="389"/>
        <end position="422"/>
    </location>
</feature>
<evidence type="ECO:0000256" key="2">
    <source>
        <dbReference type="ARBA" id="ARBA00007774"/>
    </source>
</evidence>
<feature type="region of interest" description="Disordered" evidence="5">
    <location>
        <begin position="325"/>
        <end position="344"/>
    </location>
</feature>
<comment type="subcellular location">
    <subcellularLocation>
        <location evidence="1">Nucleus</location>
        <location evidence="1">Nucleolus</location>
    </subcellularLocation>
</comment>
<dbReference type="PANTHER" id="PTHR14150">
    <property type="entry name" value="U3 SMALL NUCLEOLAR RNA-ASSOCIATED PROTEIN 14"/>
    <property type="match status" value="1"/>
</dbReference>
<keyword evidence="3" id="KW-0597">Phosphoprotein</keyword>
<evidence type="ECO:0000313" key="7">
    <source>
        <dbReference type="Proteomes" id="UP001177023"/>
    </source>
</evidence>
<feature type="non-terminal residue" evidence="6">
    <location>
        <position position="1"/>
    </location>
</feature>
<sequence>MSDDSDFDDDTREMVMATIAGEKPKKRIKRETSKTSAADLLNSITSKRRNLHTKTIEHNKEERKRKATLAAPLHRIARDKIHGAVGFVELKKELSVWNPVVEERRVADQTIFHEDDHEIIKPMRAADKAAAFYARGPVNDLEREMAEAIGQSKFHLGNDVELTEGEREIIKAMDVKEAKHKLAQMRKTRALMSYKQAADARKAKIKSKKYHRIQKRQKRRQLIKEFEDLISRDPEAAKEKLRELDTQRVVERATLKHGKNNAFNKELMKYASHNKEALKLFEDHLRLGRELKSKHGADSDSDEQRGADDDTEAPKSLQQLIKESAEEAAADAAEKQSDEVNEKVKRAEARIGLAKLRSEKRREAEESLLRGAGQEIKKKDCFATDDTWEAVEEPSKLPTFPKRNKRQGEDPQQSAAAKPVASTAIAAAQDALNDDERSIYERAIKEIELEDLHDQIHEAEKNLFAAPTLKKKKTGKKGTAEEKPVDGMLDPKNFLKVETANLNQVSSEFMDRMDAFDEAQNEAISAAFADDDVMGDFDTEKGGLEEAEKEKDIDLSLPGWGSWTGPGVAPKKKKDNRFIIKGREVKRKDKSRAGLIISEKIESSITKFQPKDVPFPYSRMEDFEAAVRQPIGRDWNSAAAHIALVKPAVLYHSGRVIRPLNKKDVLHDSIVDEE</sequence>
<dbReference type="PANTHER" id="PTHR14150:SF12">
    <property type="entry name" value="U3 SMALL NUCLEOLAR RNA-ASSOCIATED PROTEIN 14 HOMOLOG A"/>
    <property type="match status" value="1"/>
</dbReference>
<comment type="similarity">
    <text evidence="2">Belongs to the UTP14 family.</text>
</comment>
<reference evidence="6" key="1">
    <citation type="submission" date="2023-06" db="EMBL/GenBank/DDBJ databases">
        <authorList>
            <person name="Delattre M."/>
        </authorList>
    </citation>
    <scope>NUCLEOTIDE SEQUENCE</scope>
    <source>
        <strain evidence="6">AF72</strain>
    </source>
</reference>
<evidence type="ECO:0000256" key="3">
    <source>
        <dbReference type="ARBA" id="ARBA00022553"/>
    </source>
</evidence>
<comment type="caution">
    <text evidence="6">The sequence shown here is derived from an EMBL/GenBank/DDBJ whole genome shotgun (WGS) entry which is preliminary data.</text>
</comment>
<evidence type="ECO:0000256" key="4">
    <source>
        <dbReference type="ARBA" id="ARBA00023242"/>
    </source>
</evidence>
<name>A0AA36G675_9BILA</name>
<evidence type="ECO:0008006" key="8">
    <source>
        <dbReference type="Google" id="ProtNLM"/>
    </source>
</evidence>
<accession>A0AA36G675</accession>
<protein>
    <recommendedName>
        <fullName evidence="8">U3 small nucleolar RNA-associated protein 14</fullName>
    </recommendedName>
</protein>
<keyword evidence="4" id="KW-0539">Nucleus</keyword>
<feature type="region of interest" description="Disordered" evidence="5">
    <location>
        <begin position="292"/>
        <end position="315"/>
    </location>
</feature>
<proteinExistence type="inferred from homology"/>
<dbReference type="GO" id="GO:0006364">
    <property type="term" value="P:rRNA processing"/>
    <property type="evidence" value="ECO:0007669"/>
    <property type="project" value="InterPro"/>
</dbReference>
<dbReference type="EMBL" id="CATQJA010002629">
    <property type="protein sequence ID" value="CAJ0574292.1"/>
    <property type="molecule type" value="Genomic_DNA"/>
</dbReference>
<keyword evidence="7" id="KW-1185">Reference proteome</keyword>
<dbReference type="InterPro" id="IPR006709">
    <property type="entry name" value="SSU_processome_Utp14"/>
</dbReference>